<evidence type="ECO:0000256" key="1">
    <source>
        <dbReference type="SAM" id="Coils"/>
    </source>
</evidence>
<dbReference type="InterPro" id="IPR010332">
    <property type="entry name" value="ATPase_terminase-su_N"/>
</dbReference>
<accession>A0AAW8W5W8</accession>
<dbReference type="Gene3D" id="1.10.10.1400">
    <property type="entry name" value="Terminase, small subunit, N-terminal DNA-binding domain, HTH motif"/>
    <property type="match status" value="1"/>
</dbReference>
<dbReference type="Proteomes" id="UP001254075">
    <property type="component" value="Unassembled WGS sequence"/>
</dbReference>
<comment type="caution">
    <text evidence="4">The sequence shown here is derived from an EMBL/GenBank/DDBJ whole genome shotgun (WGS) entry which is preliminary data.</text>
</comment>
<evidence type="ECO:0000313" key="5">
    <source>
        <dbReference type="Proteomes" id="UP001254075"/>
    </source>
</evidence>
<feature type="domain" description="Terminase ATPase subunit N-terminal" evidence="3">
    <location>
        <begin position="4"/>
        <end position="45"/>
    </location>
</feature>
<dbReference type="Pfam" id="PF06056">
    <property type="entry name" value="Terminase_5"/>
    <property type="match status" value="1"/>
</dbReference>
<dbReference type="Gene3D" id="1.10.10.60">
    <property type="entry name" value="Homeodomain-like"/>
    <property type="match status" value="1"/>
</dbReference>
<name>A0AAW8W5W8_9LACO</name>
<dbReference type="InterPro" id="IPR038713">
    <property type="entry name" value="Terminase_Gp1_N_sf"/>
</dbReference>
<sequence length="241" mass="27279">MNKQKQAEKDYLSGMKYKDIAEKYQVSINTVKSWKKRYGWQRTQNKKGAHKVTKRVHTKPKKGAHKKEDNSDELTPQQELFAQLVGGHRIPLYRAYQEAYSATKPSLATAMTNGPKLAKNDKVKLRITQISQEMARKHNWSIDSVVDSYTFLHDESKADILTNGVRKATADAMIQSLEDITDVLGLKQSSKAQVRKANAEVKIIEAKLSGLEDDKDDQMDALANMMSKLAKNVPKDDQNDD</sequence>
<evidence type="ECO:0000256" key="2">
    <source>
        <dbReference type="SAM" id="MobiDB-lite"/>
    </source>
</evidence>
<gene>
    <name evidence="4" type="ORF">RI532_13575</name>
</gene>
<feature type="compositionally biased region" description="Basic residues" evidence="2">
    <location>
        <begin position="41"/>
        <end position="65"/>
    </location>
</feature>
<dbReference type="AlphaFoldDB" id="A0AAW8W5W8"/>
<evidence type="ECO:0000259" key="3">
    <source>
        <dbReference type="Pfam" id="PF06056"/>
    </source>
</evidence>
<keyword evidence="1" id="KW-0175">Coiled coil</keyword>
<organism evidence="4 5">
    <name type="scientific">Levilactobacillus namurensis</name>
    <dbReference type="NCBI Taxonomy" id="380393"/>
    <lineage>
        <taxon>Bacteria</taxon>
        <taxon>Bacillati</taxon>
        <taxon>Bacillota</taxon>
        <taxon>Bacilli</taxon>
        <taxon>Lactobacillales</taxon>
        <taxon>Lactobacillaceae</taxon>
        <taxon>Levilactobacillus</taxon>
    </lineage>
</organism>
<dbReference type="RefSeq" id="WP_313845727.1">
    <property type="nucleotide sequence ID" value="NZ_JAVLAM010000006.1"/>
</dbReference>
<feature type="region of interest" description="Disordered" evidence="2">
    <location>
        <begin position="41"/>
        <end position="75"/>
    </location>
</feature>
<proteinExistence type="predicted"/>
<protein>
    <submittedName>
        <fullName evidence="4">Helix-turn-helix domain-containing protein</fullName>
    </submittedName>
</protein>
<feature type="coiled-coil region" evidence="1">
    <location>
        <begin position="187"/>
        <end position="214"/>
    </location>
</feature>
<dbReference type="EMBL" id="JAVLAM010000006">
    <property type="protein sequence ID" value="MDT7015406.1"/>
    <property type="molecule type" value="Genomic_DNA"/>
</dbReference>
<evidence type="ECO:0000313" key="4">
    <source>
        <dbReference type="EMBL" id="MDT7015406.1"/>
    </source>
</evidence>
<reference evidence="4" key="1">
    <citation type="submission" date="2023-08" db="EMBL/GenBank/DDBJ databases">
        <authorList>
            <person name="Page C.A."/>
            <person name="Perez-Diaz I.M."/>
        </authorList>
    </citation>
    <scope>NUCLEOTIDE SEQUENCE</scope>
    <source>
        <strain evidence="4">3.8.38</strain>
    </source>
</reference>